<protein>
    <submittedName>
        <fullName evidence="1">Uncharacterized protein</fullName>
    </submittedName>
</protein>
<dbReference type="Proteomes" id="UP000230423">
    <property type="component" value="Unassembled WGS sequence"/>
</dbReference>
<evidence type="ECO:0000313" key="2">
    <source>
        <dbReference type="Proteomes" id="UP000230423"/>
    </source>
</evidence>
<keyword evidence="2" id="KW-1185">Reference proteome</keyword>
<proteinExistence type="predicted"/>
<gene>
    <name evidence="1" type="ORF">TELCIR_00907</name>
</gene>
<dbReference type="AlphaFoldDB" id="A0A2G9V3L6"/>
<name>A0A2G9V3L6_TELCI</name>
<reference evidence="1 2" key="1">
    <citation type="submission" date="2015-09" db="EMBL/GenBank/DDBJ databases">
        <title>Draft genome of the parasitic nematode Teladorsagia circumcincta isolate WARC Sus (inbred).</title>
        <authorList>
            <person name="Mitreva M."/>
        </authorList>
    </citation>
    <scope>NUCLEOTIDE SEQUENCE [LARGE SCALE GENOMIC DNA]</scope>
    <source>
        <strain evidence="1 2">S</strain>
    </source>
</reference>
<sequence length="69" mass="8239">MRTQLQWKRNGVKVFYIVMRHYDELQLKTRKIIRKVAGDDDNIIESADEYSLGTKEYREVLKKFCVSIA</sequence>
<dbReference type="EMBL" id="KZ345017">
    <property type="protein sequence ID" value="PIO76996.1"/>
    <property type="molecule type" value="Genomic_DNA"/>
</dbReference>
<accession>A0A2G9V3L6</accession>
<organism evidence="1 2">
    <name type="scientific">Teladorsagia circumcincta</name>
    <name type="common">Brown stomach worm</name>
    <name type="synonym">Ostertagia circumcincta</name>
    <dbReference type="NCBI Taxonomy" id="45464"/>
    <lineage>
        <taxon>Eukaryota</taxon>
        <taxon>Metazoa</taxon>
        <taxon>Ecdysozoa</taxon>
        <taxon>Nematoda</taxon>
        <taxon>Chromadorea</taxon>
        <taxon>Rhabditida</taxon>
        <taxon>Rhabditina</taxon>
        <taxon>Rhabditomorpha</taxon>
        <taxon>Strongyloidea</taxon>
        <taxon>Trichostrongylidae</taxon>
        <taxon>Teladorsagia</taxon>
    </lineage>
</organism>
<evidence type="ECO:0000313" key="1">
    <source>
        <dbReference type="EMBL" id="PIO76996.1"/>
    </source>
</evidence>